<feature type="transmembrane region" description="Helical" evidence="1">
    <location>
        <begin position="15"/>
        <end position="34"/>
    </location>
</feature>
<dbReference type="Proteomes" id="UP000176944">
    <property type="component" value="Chromosome"/>
</dbReference>
<gene>
    <name evidence="2" type="ORF">BJP36_14355</name>
</gene>
<name>A0A1D9G0I4_MOOP1</name>
<proteinExistence type="predicted"/>
<dbReference type="AlphaFoldDB" id="A0A1D9G0I4"/>
<keyword evidence="1" id="KW-0472">Membrane</keyword>
<dbReference type="EMBL" id="CP017708">
    <property type="protein sequence ID" value="AOY80910.1"/>
    <property type="molecule type" value="Genomic_DNA"/>
</dbReference>
<evidence type="ECO:0000313" key="3">
    <source>
        <dbReference type="Proteomes" id="UP000176944"/>
    </source>
</evidence>
<sequence>MTIQTQRTSGFIDPCPYIAIGSTLLVFLALFHGYRFQKTLLSTTVSAREEEPLQLQTLSLKRQLIGALRIEAKAKIPLNRWVTYEIQLLDGQGQAFASAIKQAWNESGTWYDDGESGSWQDDDLLAGLDVRAKQEEMVTIAIAVLEYGDTSGKVLDQPVPFQVTVQNGVIDTRYLWPGLVGTLCLTLMTLYATPLTGKKAIFKTINDSDPSDRATVGGANRLVRVKVDVKADETSPSKLEVRLFLKDSYGEQIYNHSFPLPMTYLKNNGKIKGATGKLQTFFLLESRSSYGFYVEVCPDASVDRTTLRVIDGNRTFTSVEVVKISPTFDTP</sequence>
<keyword evidence="1" id="KW-1133">Transmembrane helix</keyword>
<feature type="transmembrane region" description="Helical" evidence="1">
    <location>
        <begin position="174"/>
        <end position="193"/>
    </location>
</feature>
<reference evidence="3" key="1">
    <citation type="submission" date="2016-10" db="EMBL/GenBank/DDBJ databases">
        <title>Comparative genomics uncovers the prolific and rare metabolic potential of the cyanobacterial genus Moorea.</title>
        <authorList>
            <person name="Leao T."/>
            <person name="Castelao G."/>
            <person name="Korobeynikov A."/>
            <person name="Monroe E.A."/>
            <person name="Podell S."/>
            <person name="Glukhov E."/>
            <person name="Allen E."/>
            <person name="Gerwick W.H."/>
            <person name="Gerwick L."/>
        </authorList>
    </citation>
    <scope>NUCLEOTIDE SEQUENCE [LARGE SCALE GENOMIC DNA]</scope>
    <source>
        <strain evidence="3">JHB</strain>
    </source>
</reference>
<accession>A0A1D9G0I4</accession>
<keyword evidence="1" id="KW-0812">Transmembrane</keyword>
<evidence type="ECO:0000313" key="2">
    <source>
        <dbReference type="EMBL" id="AOY80910.1"/>
    </source>
</evidence>
<protein>
    <submittedName>
        <fullName evidence="2">Uncharacterized protein</fullName>
    </submittedName>
</protein>
<organism evidence="2 3">
    <name type="scientific">Moorena producens (strain JHB)</name>
    <dbReference type="NCBI Taxonomy" id="1454205"/>
    <lineage>
        <taxon>Bacteria</taxon>
        <taxon>Bacillati</taxon>
        <taxon>Cyanobacteriota</taxon>
        <taxon>Cyanophyceae</taxon>
        <taxon>Coleofasciculales</taxon>
        <taxon>Coleofasciculaceae</taxon>
        <taxon>Moorena</taxon>
    </lineage>
</organism>
<evidence type="ECO:0000256" key="1">
    <source>
        <dbReference type="SAM" id="Phobius"/>
    </source>
</evidence>